<evidence type="ECO:0000256" key="9">
    <source>
        <dbReference type="ARBA" id="ARBA00023125"/>
    </source>
</evidence>
<dbReference type="FunFam" id="3.30.70.270:FF:000020">
    <property type="entry name" value="Transposon Tf2-6 polyprotein-like Protein"/>
    <property type="match status" value="1"/>
</dbReference>
<dbReference type="InterPro" id="IPR036397">
    <property type="entry name" value="RNaseH_sf"/>
</dbReference>
<evidence type="ECO:0000259" key="12">
    <source>
        <dbReference type="PROSITE" id="PS50994"/>
    </source>
</evidence>
<evidence type="ECO:0000256" key="3">
    <source>
        <dbReference type="ARBA" id="ARBA00022750"/>
    </source>
</evidence>
<keyword evidence="1" id="KW-0645">Protease</keyword>
<keyword evidence="8" id="KW-0808">Transferase</keyword>
<dbReference type="CDD" id="cd09274">
    <property type="entry name" value="RNase_HI_RT_Ty3"/>
    <property type="match status" value="1"/>
</dbReference>
<evidence type="ECO:0000256" key="7">
    <source>
        <dbReference type="ARBA" id="ARBA00022918"/>
    </source>
</evidence>
<evidence type="ECO:0000256" key="10">
    <source>
        <dbReference type="ARBA" id="ARBA00023172"/>
    </source>
</evidence>
<dbReference type="PANTHER" id="PTHR37984:SF5">
    <property type="entry name" value="PROTEIN NYNRIN-LIKE"/>
    <property type="match status" value="1"/>
</dbReference>
<dbReference type="GO" id="GO:0015074">
    <property type="term" value="P:DNA integration"/>
    <property type="evidence" value="ECO:0007669"/>
    <property type="project" value="UniProtKB-KW"/>
</dbReference>
<feature type="domain" description="Integrase catalytic" evidence="12">
    <location>
        <begin position="317"/>
        <end position="490"/>
    </location>
</feature>
<organism evidence="13">
    <name type="scientific">Oryza sativa subsp. japonica</name>
    <name type="common">Rice</name>
    <dbReference type="NCBI Taxonomy" id="39947"/>
    <lineage>
        <taxon>Eukaryota</taxon>
        <taxon>Viridiplantae</taxon>
        <taxon>Streptophyta</taxon>
        <taxon>Embryophyta</taxon>
        <taxon>Tracheophyta</taxon>
        <taxon>Spermatophyta</taxon>
        <taxon>Magnoliopsida</taxon>
        <taxon>Liliopsida</taxon>
        <taxon>Poales</taxon>
        <taxon>Poaceae</taxon>
        <taxon>BOP clade</taxon>
        <taxon>Oryzoideae</taxon>
        <taxon>Oryzeae</taxon>
        <taxon>Oryzinae</taxon>
        <taxon>Oryza</taxon>
        <taxon>Oryza sativa</taxon>
    </lineage>
</organism>
<dbReference type="GO" id="GO:0003887">
    <property type="term" value="F:DNA-directed DNA polymerase activity"/>
    <property type="evidence" value="ECO:0007669"/>
    <property type="project" value="UniProtKB-KW"/>
</dbReference>
<evidence type="ECO:0000256" key="1">
    <source>
        <dbReference type="ARBA" id="ARBA00022670"/>
    </source>
</evidence>
<dbReference type="Gene3D" id="1.10.340.70">
    <property type="match status" value="1"/>
</dbReference>
<protein>
    <submittedName>
        <fullName evidence="13">Retrotransposon protein, putative, unclassified</fullName>
    </submittedName>
</protein>
<dbReference type="Pfam" id="PF17919">
    <property type="entry name" value="RT_RNaseH_2"/>
    <property type="match status" value="1"/>
</dbReference>
<dbReference type="InterPro" id="IPR056924">
    <property type="entry name" value="SH3_Tf2-1"/>
</dbReference>
<keyword evidence="8" id="KW-0548">Nucleotidyltransferase</keyword>
<dbReference type="InterPro" id="IPR001584">
    <property type="entry name" value="Integrase_cat-core"/>
</dbReference>
<reference evidence="13" key="1">
    <citation type="journal article" date="2005" name="BMC Biol.">
        <title>The sequence of rice chromosomes 11 and 12, rich in disease resistance genes and recent gene duplications.</title>
        <authorList>
            <consortium name="The rice chromosomes 11 and 12 sequencing consortia"/>
        </authorList>
    </citation>
    <scope>NUCLEOTIDE SEQUENCE [LARGE SCALE GENOMIC DNA]</scope>
</reference>
<evidence type="ECO:0000256" key="8">
    <source>
        <dbReference type="ARBA" id="ARBA00022932"/>
    </source>
</evidence>
<keyword evidence="6" id="KW-0229">DNA integration</keyword>
<dbReference type="InterPro" id="IPR050951">
    <property type="entry name" value="Retrovirus_Pol_polyprotein"/>
</dbReference>
<evidence type="ECO:0000256" key="6">
    <source>
        <dbReference type="ARBA" id="ARBA00022908"/>
    </source>
</evidence>
<proteinExistence type="predicted"/>
<dbReference type="SUPFAM" id="SSF54160">
    <property type="entry name" value="Chromo domain-like"/>
    <property type="match status" value="1"/>
</dbReference>
<dbReference type="Pfam" id="PF24626">
    <property type="entry name" value="SH3_Tf2-1"/>
    <property type="match status" value="1"/>
</dbReference>
<dbReference type="AlphaFoldDB" id="Q2R6F1"/>
<dbReference type="SUPFAM" id="SSF53098">
    <property type="entry name" value="Ribonuclease H-like"/>
    <property type="match status" value="1"/>
</dbReference>
<dbReference type="GO" id="GO:0006310">
    <property type="term" value="P:DNA recombination"/>
    <property type="evidence" value="ECO:0007669"/>
    <property type="project" value="UniProtKB-KW"/>
</dbReference>
<keyword evidence="2" id="KW-0479">Metal-binding</keyword>
<keyword evidence="5" id="KW-0460">Magnesium</keyword>
<dbReference type="InterPro" id="IPR043128">
    <property type="entry name" value="Rev_trsase/Diguanyl_cyclase"/>
</dbReference>
<evidence type="ECO:0000256" key="5">
    <source>
        <dbReference type="ARBA" id="ARBA00022842"/>
    </source>
</evidence>
<dbReference type="InterPro" id="IPR012337">
    <property type="entry name" value="RNaseH-like_sf"/>
</dbReference>
<reference evidence="13" key="2">
    <citation type="submission" date="2005-04" db="EMBL/GenBank/DDBJ databases">
        <authorList>
            <person name="Buell C.R."/>
            <person name="Wing R.A."/>
            <person name="McCombie W.A."/>
            <person name="Ouyang S."/>
        </authorList>
    </citation>
    <scope>NUCLEOTIDE SEQUENCE</scope>
</reference>
<keyword evidence="11" id="KW-0511">Multifunctional enzyme</keyword>
<dbReference type="SUPFAM" id="SSF56672">
    <property type="entry name" value="DNA/RNA polymerases"/>
    <property type="match status" value="1"/>
</dbReference>
<dbReference type="Pfam" id="PF17921">
    <property type="entry name" value="Integrase_H2C2"/>
    <property type="match status" value="1"/>
</dbReference>
<keyword evidence="3" id="KW-0064">Aspartyl protease</keyword>
<dbReference type="PROSITE" id="PS50994">
    <property type="entry name" value="INTEGRASE"/>
    <property type="match status" value="1"/>
</dbReference>
<dbReference type="PANTHER" id="PTHR37984">
    <property type="entry name" value="PROTEIN CBG26694"/>
    <property type="match status" value="1"/>
</dbReference>
<evidence type="ECO:0000256" key="2">
    <source>
        <dbReference type="ARBA" id="ARBA00022723"/>
    </source>
</evidence>
<keyword evidence="9" id="KW-0238">DNA-binding</keyword>
<evidence type="ECO:0000256" key="11">
    <source>
        <dbReference type="ARBA" id="ARBA00023268"/>
    </source>
</evidence>
<keyword evidence="10" id="KW-0233">DNA recombination</keyword>
<dbReference type="GO" id="GO:0046872">
    <property type="term" value="F:metal ion binding"/>
    <property type="evidence" value="ECO:0007669"/>
    <property type="project" value="UniProtKB-KW"/>
</dbReference>
<evidence type="ECO:0000313" key="13">
    <source>
        <dbReference type="EMBL" id="ABA92870.2"/>
    </source>
</evidence>
<dbReference type="GO" id="GO:0006508">
    <property type="term" value="P:proteolysis"/>
    <property type="evidence" value="ECO:0007669"/>
    <property type="project" value="UniProtKB-KW"/>
</dbReference>
<sequence length="621" mass="69124">MDELKVQAIGAWPTPRSVRAVRSFLGHTGYYRKFIKNYGTIAAPLTALLKREAFRWSLEADAAFAALKAALSSAPVLQLPDFARTFTVECDASGSGIGAVLHQGAGALTFFTRPLAPRHASLTAYERELIGLGRQFVVRTDHYSLKYLLDQRLSTIPQHRWVSKLMGFDFTVEFRPGRNNVVADALSRRDEDMAPTLMALTGPAFSVFDDLRREVATDSSLVALRDKIAAGELGAPWAFTDGLLTKQGRVFVAARSPSLPALLDVAHTGHEGVERTLHRLCADFTVPNTKQVVQDHVHACTICQRNKVEHLHLAGLLQPLPVPTRVWEDISMDFEEGLPRVNGKSVILTVVDRQSKYAHFLPLGHPYTATSVAHVFFNEVVRLHGIPLSIVSDRDPVFTSAFWTELFRLAGVKLTMSSAFHPQRDGQSEAANRDYAKLFYDDKHRDVAYGVGDWVWVRLLQRQAASLPGFSKGKLSPRYYGPYKVMERIGEVACRLQLPAGTRIHDVFHVGVLKKFHGEPPEIVPALPAMAYGRVLPVPVKAVRGRIARGVWEVLIHWEGKAASEASWENEAEFRRRYPAFQLEDELFPKDGRDVMVGITYQRRSCTGQQDAASGDAAQRA</sequence>
<keyword evidence="7" id="KW-0695">RNA-directed DNA polymerase</keyword>
<dbReference type="GO" id="GO:0004190">
    <property type="term" value="F:aspartic-type endopeptidase activity"/>
    <property type="evidence" value="ECO:0007669"/>
    <property type="project" value="UniProtKB-KW"/>
</dbReference>
<dbReference type="Gene3D" id="3.30.70.270">
    <property type="match status" value="1"/>
</dbReference>
<name>Q2R6F1_ORYSJ</name>
<dbReference type="InterPro" id="IPR016197">
    <property type="entry name" value="Chromo-like_dom_sf"/>
</dbReference>
<gene>
    <name evidence="13" type="ordered locus">LOC_Os11g20270</name>
</gene>
<reference evidence="13" key="3">
    <citation type="submission" date="2006-01" db="EMBL/GenBank/DDBJ databases">
        <authorList>
            <person name="Buell R."/>
        </authorList>
    </citation>
    <scope>NUCLEOTIDE SEQUENCE</scope>
</reference>
<dbReference type="InterPro" id="IPR041577">
    <property type="entry name" value="RT_RNaseH_2"/>
</dbReference>
<keyword evidence="8" id="KW-0239">DNA-directed DNA polymerase</keyword>
<dbReference type="GO" id="GO:0003677">
    <property type="term" value="F:DNA binding"/>
    <property type="evidence" value="ECO:0007669"/>
    <property type="project" value="UniProtKB-KW"/>
</dbReference>
<dbReference type="Gene3D" id="3.30.420.10">
    <property type="entry name" value="Ribonuclease H-like superfamily/Ribonuclease H"/>
    <property type="match status" value="1"/>
</dbReference>
<dbReference type="InterPro" id="IPR041588">
    <property type="entry name" value="Integrase_H2C2"/>
</dbReference>
<evidence type="ECO:0000256" key="4">
    <source>
        <dbReference type="ARBA" id="ARBA00022801"/>
    </source>
</evidence>
<accession>Q2R6F1</accession>
<keyword evidence="4" id="KW-0378">Hydrolase</keyword>
<dbReference type="InterPro" id="IPR043502">
    <property type="entry name" value="DNA/RNA_pol_sf"/>
</dbReference>
<dbReference type="EMBL" id="DP000010">
    <property type="protein sequence ID" value="ABA92870.2"/>
    <property type="molecule type" value="Genomic_DNA"/>
</dbReference>
<dbReference type="GO" id="GO:0003964">
    <property type="term" value="F:RNA-directed DNA polymerase activity"/>
    <property type="evidence" value="ECO:0007669"/>
    <property type="project" value="UniProtKB-KW"/>
</dbReference>